<dbReference type="InterPro" id="IPR017946">
    <property type="entry name" value="PLC-like_Pdiesterase_TIM-brl"/>
</dbReference>
<organism evidence="2 3">
    <name type="scientific">Candidatus Lumbricidiphila eiseniae</name>
    <dbReference type="NCBI Taxonomy" id="1969409"/>
    <lineage>
        <taxon>Bacteria</taxon>
        <taxon>Bacillati</taxon>
        <taxon>Actinomycetota</taxon>
        <taxon>Actinomycetes</taxon>
        <taxon>Micrococcales</taxon>
        <taxon>Microbacteriaceae</taxon>
        <taxon>Candidatus Lumbricidiphila</taxon>
    </lineage>
</organism>
<proteinExistence type="predicted"/>
<dbReference type="SUPFAM" id="SSF51695">
    <property type="entry name" value="PLC-like phosphodiesterases"/>
    <property type="match status" value="1"/>
</dbReference>
<reference evidence="3" key="1">
    <citation type="submission" date="2017-03" db="EMBL/GenBank/DDBJ databases">
        <authorList>
            <person name="Lund M.B."/>
        </authorList>
    </citation>
    <scope>NUCLEOTIDE SEQUENCE [LARGE SCALE GENOMIC DNA]</scope>
</reference>
<comment type="caution">
    <text evidence="2">The sequence shown here is derived from an EMBL/GenBank/DDBJ whole genome shotgun (WGS) entry which is preliminary data.</text>
</comment>
<gene>
    <name evidence="2" type="ORF">B5766_06805</name>
</gene>
<evidence type="ECO:0000313" key="3">
    <source>
        <dbReference type="Proteomes" id="UP000219994"/>
    </source>
</evidence>
<dbReference type="PANTHER" id="PTHR43805">
    <property type="entry name" value="GLYCEROPHOSPHORYL DIESTER PHOSPHODIESTERASE"/>
    <property type="match status" value="1"/>
</dbReference>
<dbReference type="GO" id="GO:0006629">
    <property type="term" value="P:lipid metabolic process"/>
    <property type="evidence" value="ECO:0007669"/>
    <property type="project" value="InterPro"/>
</dbReference>
<feature type="domain" description="GP-PDE" evidence="1">
    <location>
        <begin position="13"/>
        <end position="250"/>
    </location>
</feature>
<name>A0A2A6FQZ9_9MICO</name>
<dbReference type="GO" id="GO:0008081">
    <property type="term" value="F:phosphoric diester hydrolase activity"/>
    <property type="evidence" value="ECO:0007669"/>
    <property type="project" value="InterPro"/>
</dbReference>
<dbReference type="Proteomes" id="UP000219994">
    <property type="component" value="Unassembled WGS sequence"/>
</dbReference>
<protein>
    <recommendedName>
        <fullName evidence="1">GP-PDE domain-containing protein</fullName>
    </recommendedName>
</protein>
<dbReference type="PANTHER" id="PTHR43805:SF1">
    <property type="entry name" value="GP-PDE DOMAIN-CONTAINING PROTEIN"/>
    <property type="match status" value="1"/>
</dbReference>
<evidence type="ECO:0000313" key="2">
    <source>
        <dbReference type="EMBL" id="PDQ35302.1"/>
    </source>
</evidence>
<sequence length="254" mass="27381">MFTLETYLTPPRPRLLAHRGLALDVPENTLLAFEHAWQAGARYLETDVHLTSDGEVVISHDPTLTRLTGSPAAIAAHTMSHLRAVDLGSGAGFCSLAEALDAFPTARFNIDVKVTPALLPTLAVVERLHAEARVLLASFSERRRRLIQQKSPTIATSSGRSAVLRFAAAALCHAPPTWGAVALNGATVLQVPEKIGSAVLVTDRFISAAHRLGVEVHVWTVNEPREMRRLVERGVDGIVTDRIDLAIAEFGSAP</sequence>
<dbReference type="AlphaFoldDB" id="A0A2A6FQZ9"/>
<evidence type="ECO:0000259" key="1">
    <source>
        <dbReference type="PROSITE" id="PS51704"/>
    </source>
</evidence>
<accession>A0A2A6FQZ9</accession>
<dbReference type="Pfam" id="PF03009">
    <property type="entry name" value="GDPD"/>
    <property type="match status" value="1"/>
</dbReference>
<dbReference type="CDD" id="cd08561">
    <property type="entry name" value="GDPD_cytoplasmic_ScUgpQ2_like"/>
    <property type="match status" value="1"/>
</dbReference>
<dbReference type="EMBL" id="NAEP01000036">
    <property type="protein sequence ID" value="PDQ35302.1"/>
    <property type="molecule type" value="Genomic_DNA"/>
</dbReference>
<dbReference type="Gene3D" id="3.20.20.190">
    <property type="entry name" value="Phosphatidylinositol (PI) phosphodiesterase"/>
    <property type="match status" value="1"/>
</dbReference>
<dbReference type="PROSITE" id="PS51704">
    <property type="entry name" value="GP_PDE"/>
    <property type="match status" value="1"/>
</dbReference>
<dbReference type="InterPro" id="IPR030395">
    <property type="entry name" value="GP_PDE_dom"/>
</dbReference>